<comment type="caution">
    <text evidence="1">The sequence shown here is derived from an EMBL/GenBank/DDBJ whole genome shotgun (WGS) entry which is preliminary data.</text>
</comment>
<organism evidence="1 2">
    <name type="scientific">Acorus calamus</name>
    <name type="common">Sweet flag</name>
    <dbReference type="NCBI Taxonomy" id="4465"/>
    <lineage>
        <taxon>Eukaryota</taxon>
        <taxon>Viridiplantae</taxon>
        <taxon>Streptophyta</taxon>
        <taxon>Embryophyta</taxon>
        <taxon>Tracheophyta</taxon>
        <taxon>Spermatophyta</taxon>
        <taxon>Magnoliopsida</taxon>
        <taxon>Liliopsida</taxon>
        <taxon>Acoraceae</taxon>
        <taxon>Acorus</taxon>
    </lineage>
</organism>
<dbReference type="EMBL" id="JAUJYO010000012">
    <property type="protein sequence ID" value="KAK1302821.1"/>
    <property type="molecule type" value="Genomic_DNA"/>
</dbReference>
<dbReference type="Proteomes" id="UP001180020">
    <property type="component" value="Unassembled WGS sequence"/>
</dbReference>
<evidence type="ECO:0000313" key="2">
    <source>
        <dbReference type="Proteomes" id="UP001180020"/>
    </source>
</evidence>
<accession>A0AAV9DPG5</accession>
<keyword evidence="2" id="KW-1185">Reference proteome</keyword>
<sequence>MSWATVADAVDYKGFPADKSKTGGWVSAALILDRFALMSLPSHNYFNKVGSLSANMRNDEHLLGQAYRSDFPEMDKIATDAIHDSKVNISAGHTDANLVSSSSCAFCASFSLSACSLEWL</sequence>
<evidence type="ECO:0000313" key="1">
    <source>
        <dbReference type="EMBL" id="KAK1302821.1"/>
    </source>
</evidence>
<reference evidence="1" key="1">
    <citation type="journal article" date="2023" name="Nat. Commun.">
        <title>Diploid and tetraploid genomes of Acorus and the evolution of monocots.</title>
        <authorList>
            <person name="Ma L."/>
            <person name="Liu K.W."/>
            <person name="Li Z."/>
            <person name="Hsiao Y.Y."/>
            <person name="Qi Y."/>
            <person name="Fu T."/>
            <person name="Tang G.D."/>
            <person name="Zhang D."/>
            <person name="Sun W.H."/>
            <person name="Liu D.K."/>
            <person name="Li Y."/>
            <person name="Chen G.Z."/>
            <person name="Liu X.D."/>
            <person name="Liao X.Y."/>
            <person name="Jiang Y.T."/>
            <person name="Yu X."/>
            <person name="Hao Y."/>
            <person name="Huang J."/>
            <person name="Zhao X.W."/>
            <person name="Ke S."/>
            <person name="Chen Y.Y."/>
            <person name="Wu W.L."/>
            <person name="Hsu J.L."/>
            <person name="Lin Y.F."/>
            <person name="Huang M.D."/>
            <person name="Li C.Y."/>
            <person name="Huang L."/>
            <person name="Wang Z.W."/>
            <person name="Zhao X."/>
            <person name="Zhong W.Y."/>
            <person name="Peng D.H."/>
            <person name="Ahmad S."/>
            <person name="Lan S."/>
            <person name="Zhang J.S."/>
            <person name="Tsai W.C."/>
            <person name="Van de Peer Y."/>
            <person name="Liu Z.J."/>
        </authorList>
    </citation>
    <scope>NUCLEOTIDE SEQUENCE</scope>
    <source>
        <strain evidence="1">CP</strain>
    </source>
</reference>
<dbReference type="AlphaFoldDB" id="A0AAV9DPG5"/>
<reference evidence="1" key="2">
    <citation type="submission" date="2023-06" db="EMBL/GenBank/DDBJ databases">
        <authorList>
            <person name="Ma L."/>
            <person name="Liu K.-W."/>
            <person name="Li Z."/>
            <person name="Hsiao Y.-Y."/>
            <person name="Qi Y."/>
            <person name="Fu T."/>
            <person name="Tang G."/>
            <person name="Zhang D."/>
            <person name="Sun W.-H."/>
            <person name="Liu D.-K."/>
            <person name="Li Y."/>
            <person name="Chen G.-Z."/>
            <person name="Liu X.-D."/>
            <person name="Liao X.-Y."/>
            <person name="Jiang Y.-T."/>
            <person name="Yu X."/>
            <person name="Hao Y."/>
            <person name="Huang J."/>
            <person name="Zhao X.-W."/>
            <person name="Ke S."/>
            <person name="Chen Y.-Y."/>
            <person name="Wu W.-L."/>
            <person name="Hsu J.-L."/>
            <person name="Lin Y.-F."/>
            <person name="Huang M.-D."/>
            <person name="Li C.-Y."/>
            <person name="Huang L."/>
            <person name="Wang Z.-W."/>
            <person name="Zhao X."/>
            <person name="Zhong W.-Y."/>
            <person name="Peng D.-H."/>
            <person name="Ahmad S."/>
            <person name="Lan S."/>
            <person name="Zhang J.-S."/>
            <person name="Tsai W.-C."/>
            <person name="Van De Peer Y."/>
            <person name="Liu Z.-J."/>
        </authorList>
    </citation>
    <scope>NUCLEOTIDE SEQUENCE</scope>
    <source>
        <strain evidence="1">CP</strain>
        <tissue evidence="1">Leaves</tissue>
    </source>
</reference>
<protein>
    <submittedName>
        <fullName evidence="1">Nitrate transporter 1.4</fullName>
    </submittedName>
</protein>
<gene>
    <name evidence="1" type="primary">NRT1.4</name>
    <name evidence="1" type="ORF">QJS10_CPB12g00927</name>
</gene>
<proteinExistence type="predicted"/>
<name>A0AAV9DPG5_ACOCL</name>